<evidence type="ECO:0000256" key="4">
    <source>
        <dbReference type="ARBA" id="ARBA00022448"/>
    </source>
</evidence>
<evidence type="ECO:0000313" key="11">
    <source>
        <dbReference type="EMBL" id="APV37167.1"/>
    </source>
</evidence>
<evidence type="ECO:0000256" key="3">
    <source>
        <dbReference type="ARBA" id="ARBA00021563"/>
    </source>
</evidence>
<evidence type="ECO:0000256" key="2">
    <source>
        <dbReference type="ARBA" id="ARBA00007208"/>
    </source>
</evidence>
<accession>A0A1P8ELT1</accession>
<protein>
    <recommendedName>
        <fullName evidence="3">Type II secretion system protein N</fullName>
    </recommendedName>
    <alternativeName>
        <fullName evidence="10">General secretion pathway protein N</fullName>
    </alternativeName>
</protein>
<comment type="subcellular location">
    <subcellularLocation>
        <location evidence="1">Cell inner membrane</location>
    </subcellularLocation>
</comment>
<dbReference type="Proteomes" id="UP000185674">
    <property type="component" value="Chromosome"/>
</dbReference>
<dbReference type="RefSeq" id="WP_076033387.1">
    <property type="nucleotide sequence ID" value="NZ_CP016896.1"/>
</dbReference>
<keyword evidence="4" id="KW-0813">Transport</keyword>
<organism evidence="11 12">
    <name type="scientific">Acinetobacter soli</name>
    <dbReference type="NCBI Taxonomy" id="487316"/>
    <lineage>
        <taxon>Bacteria</taxon>
        <taxon>Pseudomonadati</taxon>
        <taxon>Pseudomonadota</taxon>
        <taxon>Gammaproteobacteria</taxon>
        <taxon>Moraxellales</taxon>
        <taxon>Moraxellaceae</taxon>
        <taxon>Acinetobacter</taxon>
    </lineage>
</organism>
<evidence type="ECO:0000256" key="5">
    <source>
        <dbReference type="ARBA" id="ARBA00022475"/>
    </source>
</evidence>
<keyword evidence="6" id="KW-0997">Cell inner membrane</keyword>
<dbReference type="GO" id="GO:0015627">
    <property type="term" value="C:type II protein secretion system complex"/>
    <property type="evidence" value="ECO:0007669"/>
    <property type="project" value="InterPro"/>
</dbReference>
<keyword evidence="9" id="KW-0472">Membrane</keyword>
<evidence type="ECO:0000256" key="6">
    <source>
        <dbReference type="ARBA" id="ARBA00022519"/>
    </source>
</evidence>
<reference evidence="11 12" key="1">
    <citation type="submission" date="2016-08" db="EMBL/GenBank/DDBJ databases">
        <title>Complete genome sequence of Acinetobacter baylyi strain GFJ2.</title>
        <authorList>
            <person name="Tabata M."/>
            <person name="Kuboki S."/>
            <person name="Gibu N."/>
            <person name="Kinouchi Y."/>
            <person name="Vangnai A."/>
            <person name="Kasai D."/>
            <person name="Fukuda M."/>
        </authorList>
    </citation>
    <scope>NUCLEOTIDE SEQUENCE [LARGE SCALE GENOMIC DNA]</scope>
    <source>
        <strain evidence="11 12">GFJ2</strain>
    </source>
</reference>
<evidence type="ECO:0000256" key="7">
    <source>
        <dbReference type="ARBA" id="ARBA00022692"/>
    </source>
</evidence>
<evidence type="ECO:0000256" key="8">
    <source>
        <dbReference type="ARBA" id="ARBA00022927"/>
    </source>
</evidence>
<dbReference type="InterPro" id="IPR022792">
    <property type="entry name" value="T2SS_protein-GspN"/>
</dbReference>
<dbReference type="STRING" id="487316.BEN76_14605"/>
<dbReference type="AlphaFoldDB" id="A0A1P8ELT1"/>
<evidence type="ECO:0000256" key="9">
    <source>
        <dbReference type="ARBA" id="ARBA00023136"/>
    </source>
</evidence>
<comment type="similarity">
    <text evidence="2">Belongs to the GSP N family.</text>
</comment>
<evidence type="ECO:0000313" key="12">
    <source>
        <dbReference type="Proteomes" id="UP000185674"/>
    </source>
</evidence>
<dbReference type="Pfam" id="PF01203">
    <property type="entry name" value="T2SSN"/>
    <property type="match status" value="1"/>
</dbReference>
<keyword evidence="7" id="KW-0812">Transmembrane</keyword>
<evidence type="ECO:0000256" key="10">
    <source>
        <dbReference type="ARBA" id="ARBA00030772"/>
    </source>
</evidence>
<gene>
    <name evidence="11" type="ORF">BEN76_14605</name>
</gene>
<dbReference type="GO" id="GO:0005886">
    <property type="term" value="C:plasma membrane"/>
    <property type="evidence" value="ECO:0007669"/>
    <property type="project" value="UniProtKB-SubCell"/>
</dbReference>
<dbReference type="KEGG" id="asol:BEN76_14605"/>
<dbReference type="GO" id="GO:0015628">
    <property type="term" value="P:protein secretion by the type II secretion system"/>
    <property type="evidence" value="ECO:0007669"/>
    <property type="project" value="InterPro"/>
</dbReference>
<keyword evidence="8" id="KW-0653">Protein transport</keyword>
<evidence type="ECO:0000256" key="1">
    <source>
        <dbReference type="ARBA" id="ARBA00004533"/>
    </source>
</evidence>
<keyword evidence="5" id="KW-1003">Cell membrane</keyword>
<proteinExistence type="inferred from homology"/>
<sequence length="247" mass="27890">MNKKSKQLKWWIFAVIVFGVFVILQIPANWLIAKFSKNNQVLSNVSGNIWQGQADWHKDQLKGSVHWTVRPMDLFLLKLGAHVEIHSANTVLNGNVGYGFGKKLSIRNLNGEIAPDTLKALVNWQWPNNSIQLKDVQLNYQKAQGFSAASGNMQWAGGPLGYTFAQRQERMNMPSLQGTVLNQDNQLEFDIRDQRNQKMVNLLLAPDLMLDVRLTQRFLLNVPSYNGQAGLDTYVISSRQPLLKGAS</sequence>
<name>A0A1P8ELT1_9GAMM</name>
<dbReference type="EMBL" id="CP016896">
    <property type="protein sequence ID" value="APV37167.1"/>
    <property type="molecule type" value="Genomic_DNA"/>
</dbReference>
<dbReference type="eggNOG" id="ENOG502ZC38">
    <property type="taxonomic scope" value="Bacteria"/>
</dbReference>